<name>A0A2B4SPZ2_STYPI</name>
<dbReference type="SUPFAM" id="SSF51735">
    <property type="entry name" value="NAD(P)-binding Rossmann-fold domains"/>
    <property type="match status" value="2"/>
</dbReference>
<gene>
    <name evidence="3" type="primary">Hsd3b2</name>
    <name evidence="3" type="ORF">AWC38_SpisGene3715</name>
</gene>
<accession>A0A2B4SPZ2</accession>
<keyword evidence="1" id="KW-0472">Membrane</keyword>
<evidence type="ECO:0000313" key="4">
    <source>
        <dbReference type="Proteomes" id="UP000225706"/>
    </source>
</evidence>
<organism evidence="3 4">
    <name type="scientific">Stylophora pistillata</name>
    <name type="common">Smooth cauliflower coral</name>
    <dbReference type="NCBI Taxonomy" id="50429"/>
    <lineage>
        <taxon>Eukaryota</taxon>
        <taxon>Metazoa</taxon>
        <taxon>Cnidaria</taxon>
        <taxon>Anthozoa</taxon>
        <taxon>Hexacorallia</taxon>
        <taxon>Scleractinia</taxon>
        <taxon>Astrocoeniina</taxon>
        <taxon>Pocilloporidae</taxon>
        <taxon>Stylophora</taxon>
    </lineage>
</organism>
<sequence>MALRSGSLSENGEIVVVTGAAGFLGIKIVELLNTRGVNIQEIRGVDIRPRQPSYFLQNAEGGRLTYRQADICNYEQVSSSEKELAQLTAEAKAMAGLFPECAHHQELNSAVLTHEDNSINKLTETIKTFMNPFSSDQKTNTDLYNLVTKVVMNEKMKKDLVNQSEEGRKLFSAFVQDRIKTGKINLWAPVKKCNLLTWKTSAKVIKVKPKDAIIELREDRNLFARLAMVCKSRPEIEIQEAVGLYEFTVFPRSLFARDGFKVAIVDGMAKVQSLDKPEWIKNCRDLAERFTNRLLVKYNDLQELHIILDRYDVPSSLKSATRVKRQGGNAPVYYCITDSTRIAKVPMEKLLAHLKTKGELTMFLAKNVKDNANGRQVIVAWGTDCATQLSIYSPDTDVLVLVFRRYPDLCSNSCFVTGTGSSHRVINLKSIAGALGPTKTAALPASHALTGADVTGSFSGKGKATCWDEFDNASTPILQALANLGCGEQPDDGTSSGVEQPVCRMNQTKTDIKTVKALRWSLLKKTQAESERLPPTTAALHQALLRMHYQLLVWNNNQVGNLVLPSPEGYGWQDEDGKWVPVMTNLPPAPEAMIQLVQCKCTKSRCSNNRCQCQKAGLLCLCSEGCQNEYAESDDKYDENEVEQEIPQEWTTEQCACFQHKLHTGPHLPPRLEARVKDVFTQATVIIHTAAIVDINHPSAVKMHDVNVQGTENIIQACLECNVGKMVYTSTADVVLGWLDNNNINEETPLPGEKISDYLFSQYAFTKMQAEKKVLQANGSLTANGTFLVTCSLRSLVMYGEGDKVFLPNVIDSAKKQFGYLPRMGDGKAKLNLCYVGNSAWAHVLAVDVLRKTPKKIAGKSFFIGDNTPESNFFDFVEPYLSATGCDLLNVSIPFVVIFYIAFILECIVWVLHPICNLSLAVTRSSVVTVCKGVTVSWRVAKKQLGYEPMFSYEQSKNNTLRYLIEKYVT</sequence>
<comment type="caution">
    <text evidence="3">The sequence shown here is derived from an EMBL/GenBank/DDBJ whole genome shotgun (WGS) entry which is preliminary data.</text>
</comment>
<keyword evidence="1" id="KW-0812">Transmembrane</keyword>
<dbReference type="Proteomes" id="UP000225706">
    <property type="component" value="Unassembled WGS sequence"/>
</dbReference>
<dbReference type="Pfam" id="PF01073">
    <property type="entry name" value="3Beta_HSD"/>
    <property type="match status" value="2"/>
</dbReference>
<feature type="transmembrane region" description="Helical" evidence="1">
    <location>
        <begin position="891"/>
        <end position="912"/>
    </location>
</feature>
<keyword evidence="4" id="KW-1185">Reference proteome</keyword>
<proteinExistence type="predicted"/>
<dbReference type="Gene3D" id="3.40.50.720">
    <property type="entry name" value="NAD(P)-binding Rossmann-like Domain"/>
    <property type="match status" value="2"/>
</dbReference>
<keyword evidence="1" id="KW-1133">Transmembrane helix</keyword>
<protein>
    <submittedName>
        <fullName evidence="3">3 beta-hydroxysteroid dehydrogenase/Delta 5--&gt;4-isomerase type 2</fullName>
    </submittedName>
</protein>
<keyword evidence="3" id="KW-0413">Isomerase</keyword>
<evidence type="ECO:0000256" key="1">
    <source>
        <dbReference type="SAM" id="Phobius"/>
    </source>
</evidence>
<dbReference type="GO" id="GO:0016616">
    <property type="term" value="F:oxidoreductase activity, acting on the CH-OH group of donors, NAD or NADP as acceptor"/>
    <property type="evidence" value="ECO:0007669"/>
    <property type="project" value="InterPro"/>
</dbReference>
<dbReference type="EMBL" id="LSMT01000035">
    <property type="protein sequence ID" value="PFX31436.1"/>
    <property type="molecule type" value="Genomic_DNA"/>
</dbReference>
<reference evidence="4" key="1">
    <citation type="journal article" date="2017" name="bioRxiv">
        <title>Comparative analysis of the genomes of Stylophora pistillata and Acropora digitifera provides evidence for extensive differences between species of corals.</title>
        <authorList>
            <person name="Voolstra C.R."/>
            <person name="Li Y."/>
            <person name="Liew Y.J."/>
            <person name="Baumgarten S."/>
            <person name="Zoccola D."/>
            <person name="Flot J.-F."/>
            <person name="Tambutte S."/>
            <person name="Allemand D."/>
            <person name="Aranda M."/>
        </authorList>
    </citation>
    <scope>NUCLEOTIDE SEQUENCE [LARGE SCALE GENOMIC DNA]</scope>
</reference>
<dbReference type="AlphaFoldDB" id="A0A2B4SPZ2"/>
<dbReference type="InterPro" id="IPR036291">
    <property type="entry name" value="NAD(P)-bd_dom_sf"/>
</dbReference>
<evidence type="ECO:0000259" key="2">
    <source>
        <dbReference type="SMART" id="SM01114"/>
    </source>
</evidence>
<dbReference type="STRING" id="50429.A0A2B4SPZ2"/>
<dbReference type="InterPro" id="IPR002225">
    <property type="entry name" value="3Beta_OHSteriod_DH/Estase"/>
</dbReference>
<dbReference type="OrthoDB" id="2735536at2759"/>
<dbReference type="GO" id="GO:0006694">
    <property type="term" value="P:steroid biosynthetic process"/>
    <property type="evidence" value="ECO:0007669"/>
    <property type="project" value="InterPro"/>
</dbReference>
<dbReference type="FunFam" id="3.40.50.720:FF:000495">
    <property type="entry name" value="3 hydroxysteroid dehydrogenase, putative"/>
    <property type="match status" value="1"/>
</dbReference>
<dbReference type="SMART" id="SM01114">
    <property type="entry name" value="CXC"/>
    <property type="match status" value="1"/>
</dbReference>
<evidence type="ECO:0000313" key="3">
    <source>
        <dbReference type="EMBL" id="PFX31436.1"/>
    </source>
</evidence>
<dbReference type="PANTHER" id="PTHR46704">
    <property type="entry name" value="CXC DOMAIN-CONTAINING PROTEIN-RELATED"/>
    <property type="match status" value="1"/>
</dbReference>
<feature type="domain" description="Tesmin/TSO1-like CXC" evidence="2">
    <location>
        <begin position="594"/>
        <end position="632"/>
    </location>
</feature>
<dbReference type="GO" id="GO:0016853">
    <property type="term" value="F:isomerase activity"/>
    <property type="evidence" value="ECO:0007669"/>
    <property type="project" value="UniProtKB-KW"/>
</dbReference>
<dbReference type="PANTHER" id="PTHR46704:SF1">
    <property type="entry name" value="TELOMERE LENGTH REGULATION PROTEIN TEL2 HOMOLOG"/>
    <property type="match status" value="1"/>
</dbReference>
<dbReference type="InterPro" id="IPR033467">
    <property type="entry name" value="Tesmin/TSO1-like_CXC"/>
</dbReference>